<sequence>MAGGRRAIISVTKQSSTSFNRRKESPKFFFKYSELRMDIERLRADEVIWAMYKQGWRDTYATVIAALATVPPSPPVNLRPVTDGSDRGQVSTDSAATGPVRSQARAAQERFRLSAEVARTIDCLYYSNHTRNSGLCDSRTPGTRPVRSECR</sequence>
<dbReference type="GeneID" id="112687071"/>
<dbReference type="AlphaFoldDB" id="A0A8B8FYE6"/>
<gene>
    <name evidence="3" type="primary">LOC112687071</name>
</gene>
<name>A0A8B8FYE6_9HEMI</name>
<organism evidence="2 3">
    <name type="scientific">Sipha flava</name>
    <name type="common">yellow sugarcane aphid</name>
    <dbReference type="NCBI Taxonomy" id="143950"/>
    <lineage>
        <taxon>Eukaryota</taxon>
        <taxon>Metazoa</taxon>
        <taxon>Ecdysozoa</taxon>
        <taxon>Arthropoda</taxon>
        <taxon>Hexapoda</taxon>
        <taxon>Insecta</taxon>
        <taxon>Pterygota</taxon>
        <taxon>Neoptera</taxon>
        <taxon>Paraneoptera</taxon>
        <taxon>Hemiptera</taxon>
        <taxon>Sternorrhyncha</taxon>
        <taxon>Aphidomorpha</taxon>
        <taxon>Aphidoidea</taxon>
        <taxon>Aphididae</taxon>
        <taxon>Sipha</taxon>
    </lineage>
</organism>
<evidence type="ECO:0000313" key="2">
    <source>
        <dbReference type="Proteomes" id="UP000694846"/>
    </source>
</evidence>
<dbReference type="Proteomes" id="UP000694846">
    <property type="component" value="Unplaced"/>
</dbReference>
<evidence type="ECO:0000256" key="1">
    <source>
        <dbReference type="SAM" id="MobiDB-lite"/>
    </source>
</evidence>
<feature type="region of interest" description="Disordered" evidence="1">
    <location>
        <begin position="74"/>
        <end position="105"/>
    </location>
</feature>
<protein>
    <submittedName>
        <fullName evidence="3">Uncharacterized protein LOC112687071</fullName>
    </submittedName>
</protein>
<proteinExistence type="predicted"/>
<evidence type="ECO:0000313" key="3">
    <source>
        <dbReference type="RefSeq" id="XP_025415390.1"/>
    </source>
</evidence>
<dbReference type="RefSeq" id="XP_025415390.1">
    <property type="nucleotide sequence ID" value="XM_025559605.1"/>
</dbReference>
<reference evidence="3" key="1">
    <citation type="submission" date="2025-08" db="UniProtKB">
        <authorList>
            <consortium name="RefSeq"/>
        </authorList>
    </citation>
    <scope>IDENTIFICATION</scope>
    <source>
        <tissue evidence="3">Whole body</tissue>
    </source>
</reference>
<keyword evidence="2" id="KW-1185">Reference proteome</keyword>
<accession>A0A8B8FYE6</accession>